<dbReference type="InterPro" id="IPR036291">
    <property type="entry name" value="NAD(P)-bd_dom_sf"/>
</dbReference>
<evidence type="ECO:0000313" key="4">
    <source>
        <dbReference type="Proteomes" id="UP001056035"/>
    </source>
</evidence>
<dbReference type="PANTHER" id="PTHR24322">
    <property type="entry name" value="PKSB"/>
    <property type="match status" value="1"/>
</dbReference>
<evidence type="ECO:0000313" key="3">
    <source>
        <dbReference type="EMBL" id="UTI66249.1"/>
    </source>
</evidence>
<comment type="similarity">
    <text evidence="1">Belongs to the short-chain dehydrogenases/reductases (SDR) family.</text>
</comment>
<dbReference type="EMBL" id="CP098502">
    <property type="protein sequence ID" value="UTI66249.1"/>
    <property type="molecule type" value="Genomic_DNA"/>
</dbReference>
<accession>A0ABY5E0A8</accession>
<dbReference type="Proteomes" id="UP001056035">
    <property type="component" value="Chromosome"/>
</dbReference>
<keyword evidence="2" id="KW-0560">Oxidoreductase</keyword>
<dbReference type="Pfam" id="PF00106">
    <property type="entry name" value="adh_short"/>
    <property type="match status" value="1"/>
</dbReference>
<protein>
    <submittedName>
        <fullName evidence="3">SDR family NAD(P)-dependent oxidoreductase</fullName>
    </submittedName>
</protein>
<evidence type="ECO:0000256" key="2">
    <source>
        <dbReference type="ARBA" id="ARBA00023002"/>
    </source>
</evidence>
<dbReference type="PANTHER" id="PTHR24322:SF736">
    <property type="entry name" value="RETINOL DEHYDROGENASE 10"/>
    <property type="match status" value="1"/>
</dbReference>
<evidence type="ECO:0000256" key="1">
    <source>
        <dbReference type="ARBA" id="ARBA00006484"/>
    </source>
</evidence>
<dbReference type="Gene3D" id="3.40.50.720">
    <property type="entry name" value="NAD(P)-binding Rossmann-like Domain"/>
    <property type="match status" value="1"/>
</dbReference>
<dbReference type="PRINTS" id="PR00081">
    <property type="entry name" value="GDHRDH"/>
</dbReference>
<dbReference type="InterPro" id="IPR002347">
    <property type="entry name" value="SDR_fam"/>
</dbReference>
<sequence length="107" mass="10948">MKNFDGRVCVITGAGSGTGRALALELAGRGARLAVWDIDAADAEATAAACAKLGADARGYARDVAQRDEVQAHADEVMSDFGLVNLVVNNAGVGVTAEFLDRKKAAA</sequence>
<name>A0ABY5E0A8_9ACTN</name>
<reference evidence="3 4" key="1">
    <citation type="submission" date="2022-06" db="EMBL/GenBank/DDBJ databases">
        <title>Paraconexibacter antarcticus.</title>
        <authorList>
            <person name="Kim C.S."/>
        </authorList>
    </citation>
    <scope>NUCLEOTIDE SEQUENCE [LARGE SCALE GENOMIC DNA]</scope>
    <source>
        <strain evidence="3 4">02-257</strain>
    </source>
</reference>
<dbReference type="RefSeq" id="WP_254572924.1">
    <property type="nucleotide sequence ID" value="NZ_CP098502.1"/>
</dbReference>
<organism evidence="3 4">
    <name type="scientific">Paraconexibacter antarcticus</name>
    <dbReference type="NCBI Taxonomy" id="2949664"/>
    <lineage>
        <taxon>Bacteria</taxon>
        <taxon>Bacillati</taxon>
        <taxon>Actinomycetota</taxon>
        <taxon>Thermoleophilia</taxon>
        <taxon>Solirubrobacterales</taxon>
        <taxon>Paraconexibacteraceae</taxon>
        <taxon>Paraconexibacter</taxon>
    </lineage>
</organism>
<proteinExistence type="inferred from homology"/>
<dbReference type="SUPFAM" id="SSF51735">
    <property type="entry name" value="NAD(P)-binding Rossmann-fold domains"/>
    <property type="match status" value="1"/>
</dbReference>
<keyword evidence="4" id="KW-1185">Reference proteome</keyword>
<gene>
    <name evidence="3" type="ORF">NBH00_08580</name>
</gene>